<reference evidence="3" key="1">
    <citation type="submission" date="2019-01" db="EMBL/GenBank/DDBJ databases">
        <title>Cytophagaceae bacterium strain CAR-16.</title>
        <authorList>
            <person name="Chen W.-M."/>
        </authorList>
    </citation>
    <scope>NUCLEOTIDE SEQUENCE [LARGE SCALE GENOMIC DNA]</scope>
    <source>
        <strain evidence="3">CHR27</strain>
    </source>
</reference>
<dbReference type="OrthoDB" id="7448392at2"/>
<evidence type="ECO:0000313" key="3">
    <source>
        <dbReference type="Proteomes" id="UP000290958"/>
    </source>
</evidence>
<proteinExistence type="predicted"/>
<protein>
    <submittedName>
        <fullName evidence="2">Uncharacterized protein</fullName>
    </submittedName>
</protein>
<dbReference type="EMBL" id="SBKP01000001">
    <property type="protein sequence ID" value="RXR31179.1"/>
    <property type="molecule type" value="Genomic_DNA"/>
</dbReference>
<sequence>MLGGGLAAASAVVSIRPALAQTAASVLHCQIPVPDPSRSGQAIAADGSLVPAGTQGAFPASGRPFTGEEVKAALRGRTLPGTTYEQSRAYLNYIRRLQSGTSGFTCYASLQMPR</sequence>
<dbReference type="Proteomes" id="UP000290958">
    <property type="component" value="Unassembled WGS sequence"/>
</dbReference>
<dbReference type="AlphaFoldDB" id="A0A4Q1KPK4"/>
<comment type="caution">
    <text evidence="2">The sequence shown here is derived from an EMBL/GenBank/DDBJ whole genome shotgun (WGS) entry which is preliminary data.</text>
</comment>
<gene>
    <name evidence="2" type="ORF">EQG66_01770</name>
</gene>
<evidence type="ECO:0000256" key="1">
    <source>
        <dbReference type="SAM" id="SignalP"/>
    </source>
</evidence>
<evidence type="ECO:0000313" key="2">
    <source>
        <dbReference type="EMBL" id="RXR31179.1"/>
    </source>
</evidence>
<feature type="chain" id="PRO_5020490798" evidence="1">
    <location>
        <begin position="21"/>
        <end position="114"/>
    </location>
</feature>
<keyword evidence="3" id="KW-1185">Reference proteome</keyword>
<name>A0A4Q1KPK4_9SPHN</name>
<accession>A0A4Q1KPK4</accession>
<feature type="signal peptide" evidence="1">
    <location>
        <begin position="1"/>
        <end position="20"/>
    </location>
</feature>
<organism evidence="2 3">
    <name type="scientific">Sphingobium fluviale</name>
    <dbReference type="NCBI Taxonomy" id="2506423"/>
    <lineage>
        <taxon>Bacteria</taxon>
        <taxon>Pseudomonadati</taxon>
        <taxon>Pseudomonadota</taxon>
        <taxon>Alphaproteobacteria</taxon>
        <taxon>Sphingomonadales</taxon>
        <taxon>Sphingomonadaceae</taxon>
        <taxon>Sphingobium</taxon>
    </lineage>
</organism>
<keyword evidence="1" id="KW-0732">Signal</keyword>